<name>A0A550CPJ9_9AGAR</name>
<dbReference type="STRING" id="97359.A0A550CPJ9"/>
<sequence>MASVQIANLTTATAALGPAANTVAPAPAANAAVLAPAANAAAPAIPAGPSPQQAKFLKALQAAAIASERYAVSNRAKNFPELEMISYILRWLPNQEGVAEVPTTIQEINNELMKAIRDKNLTIQEIVVEGGDEPAPAQYSKGFYHSEIAQKKVPAGQCAPTTDGPLYEITCTVDGQQMPIIDGAFSITFEPYNPKEHPLEVIVQDAAARERFAEAAAKAIYAERTVQTDASVAAPAAVALVVAAPAPAASPAVAPAAPVSTVSSLSALSELSESDVTPRATTAAKGKGKAEGPAFTPAPAPERTTRRSSRLTTKPATTKPAVEPKPKKAAEPKSKKATEPKVKKAAEPKPKKVAAAKPKVVVAPKAAKEAAPRATKAAPRTTMTATKAKAKATAQEAPAAAESSKAAAEAPKTRRGTKRAHDDKDDGVAAKEVRPAKTRKARAAAEGARRSTRLNPTEEEE</sequence>
<accession>A0A550CPJ9</accession>
<dbReference type="AlphaFoldDB" id="A0A550CPJ9"/>
<comment type="caution">
    <text evidence="2">The sequence shown here is derived from an EMBL/GenBank/DDBJ whole genome shotgun (WGS) entry which is preliminary data.</text>
</comment>
<keyword evidence="3" id="KW-1185">Reference proteome</keyword>
<feature type="compositionally biased region" description="Low complexity" evidence="1">
    <location>
        <begin position="353"/>
        <end position="365"/>
    </location>
</feature>
<evidence type="ECO:0000313" key="3">
    <source>
        <dbReference type="Proteomes" id="UP000320762"/>
    </source>
</evidence>
<feature type="compositionally biased region" description="Basic and acidic residues" evidence="1">
    <location>
        <begin position="322"/>
        <end position="350"/>
    </location>
</feature>
<reference evidence="2 3" key="1">
    <citation type="journal article" date="2019" name="New Phytol.">
        <title>Comparative genomics reveals unique wood-decay strategies and fruiting body development in the Schizophyllaceae.</title>
        <authorList>
            <person name="Almasi E."/>
            <person name="Sahu N."/>
            <person name="Krizsan K."/>
            <person name="Balint B."/>
            <person name="Kovacs G.M."/>
            <person name="Kiss B."/>
            <person name="Cseklye J."/>
            <person name="Drula E."/>
            <person name="Henrissat B."/>
            <person name="Nagy I."/>
            <person name="Chovatia M."/>
            <person name="Adam C."/>
            <person name="LaButti K."/>
            <person name="Lipzen A."/>
            <person name="Riley R."/>
            <person name="Grigoriev I.V."/>
            <person name="Nagy L.G."/>
        </authorList>
    </citation>
    <scope>NUCLEOTIDE SEQUENCE [LARGE SCALE GENOMIC DNA]</scope>
    <source>
        <strain evidence="2 3">NL-1724</strain>
    </source>
</reference>
<feature type="region of interest" description="Disordered" evidence="1">
    <location>
        <begin position="268"/>
        <end position="461"/>
    </location>
</feature>
<evidence type="ECO:0000313" key="2">
    <source>
        <dbReference type="EMBL" id="TRM66733.1"/>
    </source>
</evidence>
<dbReference type="EMBL" id="VDMD01000003">
    <property type="protein sequence ID" value="TRM66733.1"/>
    <property type="molecule type" value="Genomic_DNA"/>
</dbReference>
<feature type="compositionally biased region" description="Low complexity" evidence="1">
    <location>
        <begin position="310"/>
        <end position="321"/>
    </location>
</feature>
<feature type="compositionally biased region" description="Basic and acidic residues" evidence="1">
    <location>
        <begin position="419"/>
        <end position="435"/>
    </location>
</feature>
<protein>
    <submittedName>
        <fullName evidence="2">Uncharacterized protein</fullName>
    </submittedName>
</protein>
<proteinExistence type="predicted"/>
<dbReference type="Proteomes" id="UP000320762">
    <property type="component" value="Unassembled WGS sequence"/>
</dbReference>
<organism evidence="2 3">
    <name type="scientific">Schizophyllum amplum</name>
    <dbReference type="NCBI Taxonomy" id="97359"/>
    <lineage>
        <taxon>Eukaryota</taxon>
        <taxon>Fungi</taxon>
        <taxon>Dikarya</taxon>
        <taxon>Basidiomycota</taxon>
        <taxon>Agaricomycotina</taxon>
        <taxon>Agaricomycetes</taxon>
        <taxon>Agaricomycetidae</taxon>
        <taxon>Agaricales</taxon>
        <taxon>Schizophyllaceae</taxon>
        <taxon>Schizophyllum</taxon>
    </lineage>
</organism>
<feature type="compositionally biased region" description="Low complexity" evidence="1">
    <location>
        <begin position="372"/>
        <end position="410"/>
    </location>
</feature>
<evidence type="ECO:0000256" key="1">
    <source>
        <dbReference type="SAM" id="MobiDB-lite"/>
    </source>
</evidence>
<gene>
    <name evidence="2" type="ORF">BD626DRAFT_534868</name>
</gene>